<comment type="caution">
    <text evidence="2">The sequence shown here is derived from an EMBL/GenBank/DDBJ whole genome shotgun (WGS) entry which is preliminary data.</text>
</comment>
<dbReference type="GO" id="GO:0005516">
    <property type="term" value="F:calmodulin binding"/>
    <property type="evidence" value="ECO:0007669"/>
    <property type="project" value="TreeGrafter"/>
</dbReference>
<dbReference type="Gene3D" id="1.20.5.190">
    <property type="match status" value="1"/>
</dbReference>
<dbReference type="SMART" id="SM00015">
    <property type="entry name" value="IQ"/>
    <property type="match status" value="2"/>
</dbReference>
<dbReference type="Pfam" id="PF00612">
    <property type="entry name" value="IQ"/>
    <property type="match status" value="2"/>
</dbReference>
<dbReference type="CDD" id="cd23767">
    <property type="entry name" value="IQCD"/>
    <property type="match status" value="2"/>
</dbReference>
<dbReference type="PANTHER" id="PTHR10699">
    <property type="entry name" value="NEUROMODULIN"/>
    <property type="match status" value="1"/>
</dbReference>
<evidence type="ECO:0000313" key="3">
    <source>
        <dbReference type="Proteomes" id="UP001374579"/>
    </source>
</evidence>
<dbReference type="CDD" id="cd12100">
    <property type="entry name" value="DD_CABYR_SP17"/>
    <property type="match status" value="1"/>
</dbReference>
<dbReference type="PANTHER" id="PTHR10699:SF11">
    <property type="entry name" value="IGLOO, ISOFORM A"/>
    <property type="match status" value="1"/>
</dbReference>
<organism evidence="2 3">
    <name type="scientific">Littorina saxatilis</name>
    <dbReference type="NCBI Taxonomy" id="31220"/>
    <lineage>
        <taxon>Eukaryota</taxon>
        <taxon>Metazoa</taxon>
        <taxon>Spiralia</taxon>
        <taxon>Lophotrochozoa</taxon>
        <taxon>Mollusca</taxon>
        <taxon>Gastropoda</taxon>
        <taxon>Caenogastropoda</taxon>
        <taxon>Littorinimorpha</taxon>
        <taxon>Littorinoidea</taxon>
        <taxon>Littorinidae</taxon>
        <taxon>Littorina</taxon>
    </lineage>
</organism>
<feature type="region of interest" description="Disordered" evidence="1">
    <location>
        <begin position="228"/>
        <end position="248"/>
    </location>
</feature>
<dbReference type="InterPro" id="IPR000048">
    <property type="entry name" value="IQ_motif_EF-hand-BS"/>
</dbReference>
<accession>A0AAN9G1H1</accession>
<dbReference type="SUPFAM" id="SSF47391">
    <property type="entry name" value="Dimerization-anchoring domain of cAMP-dependent PK regulatory subunit"/>
    <property type="match status" value="1"/>
</dbReference>
<proteinExistence type="predicted"/>
<protein>
    <submittedName>
        <fullName evidence="2">Uncharacterized protein</fullName>
    </submittedName>
</protein>
<dbReference type="PROSITE" id="PS50096">
    <property type="entry name" value="IQ"/>
    <property type="match status" value="2"/>
</dbReference>
<evidence type="ECO:0000256" key="1">
    <source>
        <dbReference type="SAM" id="MobiDB-lite"/>
    </source>
</evidence>
<dbReference type="Gene3D" id="1.20.890.10">
    <property type="entry name" value="cAMP-dependent protein kinase regulatory subunit, dimerization-anchoring domain"/>
    <property type="match status" value="1"/>
</dbReference>
<dbReference type="AlphaFoldDB" id="A0AAN9G1H1"/>
<dbReference type="InterPro" id="IPR047579">
    <property type="entry name" value="DD_CABYR_SP17"/>
</dbReference>
<dbReference type="EMBL" id="JBAMIC010000022">
    <property type="protein sequence ID" value="KAK7091893.1"/>
    <property type="molecule type" value="Genomic_DNA"/>
</dbReference>
<keyword evidence="3" id="KW-1185">Reference proteome</keyword>
<evidence type="ECO:0000313" key="2">
    <source>
        <dbReference type="EMBL" id="KAK7091893.1"/>
    </source>
</evidence>
<name>A0AAN9G1H1_9CAEN</name>
<sequence length="248" mass="28218">MAVPFSNTKLRVPNGFKNVVWVFAREVIRDNPKNIHEYGFRFFTKLLQIRAIEGHDPAQTGAHSEERFYNNWAYKESAKAARTKRFRPPLLPKLVNKSVCMTQKFGVIGAMTYCYASDIINIKNARAGPEYSSDWLAPPKGVSFDEEVIDIDLQGLDLNGPAMEHAAVLIQAQYKGFATRKKYSMEIEEKRHSVSENQREDTMEEIDIDLNDPAVEDAAVKIQAQFKGFKKRKDLERSRSQDQGPGTS</sequence>
<dbReference type="Proteomes" id="UP001374579">
    <property type="component" value="Unassembled WGS sequence"/>
</dbReference>
<gene>
    <name evidence="2" type="ORF">V1264_009514</name>
</gene>
<reference evidence="2 3" key="1">
    <citation type="submission" date="2024-02" db="EMBL/GenBank/DDBJ databases">
        <title>Chromosome-scale genome assembly of the rough periwinkle Littorina saxatilis.</title>
        <authorList>
            <person name="De Jode A."/>
            <person name="Faria R."/>
            <person name="Formenti G."/>
            <person name="Sims Y."/>
            <person name="Smith T.P."/>
            <person name="Tracey A."/>
            <person name="Wood J.M.D."/>
            <person name="Zagrodzka Z.B."/>
            <person name="Johannesson K."/>
            <person name="Butlin R.K."/>
            <person name="Leder E.H."/>
        </authorList>
    </citation>
    <scope>NUCLEOTIDE SEQUENCE [LARGE SCALE GENOMIC DNA]</scope>
    <source>
        <strain evidence="2">Snail1</strain>
        <tissue evidence="2">Muscle</tissue>
    </source>
</reference>